<evidence type="ECO:0000313" key="2">
    <source>
        <dbReference type="EMBL" id="MFD1847851.1"/>
    </source>
</evidence>
<keyword evidence="1" id="KW-0472">Membrane</keyword>
<comment type="caution">
    <text evidence="2">The sequence shown here is derived from an EMBL/GenBank/DDBJ whole genome shotgun (WGS) entry which is preliminary data.</text>
</comment>
<feature type="transmembrane region" description="Helical" evidence="1">
    <location>
        <begin position="50"/>
        <end position="70"/>
    </location>
</feature>
<name>A0ABW4QBH8_9MICC</name>
<dbReference type="Proteomes" id="UP001597307">
    <property type="component" value="Unassembled WGS sequence"/>
</dbReference>
<feature type="transmembrane region" description="Helical" evidence="1">
    <location>
        <begin position="27"/>
        <end position="44"/>
    </location>
</feature>
<keyword evidence="1" id="KW-1133">Transmembrane helix</keyword>
<feature type="transmembrane region" description="Helical" evidence="1">
    <location>
        <begin position="82"/>
        <end position="103"/>
    </location>
</feature>
<evidence type="ECO:0000313" key="3">
    <source>
        <dbReference type="Proteomes" id="UP001597307"/>
    </source>
</evidence>
<accession>A0ABW4QBH8</accession>
<feature type="transmembrane region" description="Helical" evidence="1">
    <location>
        <begin position="109"/>
        <end position="128"/>
    </location>
</feature>
<keyword evidence="3" id="KW-1185">Reference proteome</keyword>
<gene>
    <name evidence="2" type="ORF">ACFSFX_14770</name>
</gene>
<sequence length="140" mass="15037">MNTSPQNRHEEQDPESLLVRKVSEGKFWAMVLTAAAQGAVLVLAAQGQWWAVAGVLATGGLHYVWFRDAMWGARNRRPSGQIAGSLSISFLINAGIQTSFAFLHPVNSSYAAVTVALGILAFLAHAALRYTSSKVVTRGP</sequence>
<organism evidence="2 3">
    <name type="scientific">Arthrobacter flavus</name>
    <dbReference type="NCBI Taxonomy" id="95172"/>
    <lineage>
        <taxon>Bacteria</taxon>
        <taxon>Bacillati</taxon>
        <taxon>Actinomycetota</taxon>
        <taxon>Actinomycetes</taxon>
        <taxon>Micrococcales</taxon>
        <taxon>Micrococcaceae</taxon>
        <taxon>Arthrobacter</taxon>
    </lineage>
</organism>
<keyword evidence="1" id="KW-0812">Transmembrane</keyword>
<reference evidence="3" key="1">
    <citation type="journal article" date="2019" name="Int. J. Syst. Evol. Microbiol.">
        <title>The Global Catalogue of Microorganisms (GCM) 10K type strain sequencing project: providing services to taxonomists for standard genome sequencing and annotation.</title>
        <authorList>
            <consortium name="The Broad Institute Genomics Platform"/>
            <consortium name="The Broad Institute Genome Sequencing Center for Infectious Disease"/>
            <person name="Wu L."/>
            <person name="Ma J."/>
        </authorList>
    </citation>
    <scope>NUCLEOTIDE SEQUENCE [LARGE SCALE GENOMIC DNA]</scope>
    <source>
        <strain evidence="3">JCM 11496</strain>
    </source>
</reference>
<proteinExistence type="predicted"/>
<protein>
    <recommendedName>
        <fullName evidence="4">GtrA-like protein domain-containing protein</fullName>
    </recommendedName>
</protein>
<dbReference type="EMBL" id="JBHUGA010000061">
    <property type="protein sequence ID" value="MFD1847851.1"/>
    <property type="molecule type" value="Genomic_DNA"/>
</dbReference>
<evidence type="ECO:0000256" key="1">
    <source>
        <dbReference type="SAM" id="Phobius"/>
    </source>
</evidence>
<dbReference type="RefSeq" id="WP_343881452.1">
    <property type="nucleotide sequence ID" value="NZ_BAAAIJ010000056.1"/>
</dbReference>
<evidence type="ECO:0008006" key="4">
    <source>
        <dbReference type="Google" id="ProtNLM"/>
    </source>
</evidence>